<dbReference type="InterPro" id="IPR029044">
    <property type="entry name" value="Nucleotide-diphossugar_trans"/>
</dbReference>
<proteinExistence type="predicted"/>
<organism evidence="2 3">
    <name type="scientific">Nakamurella leprariae</name>
    <dbReference type="NCBI Taxonomy" id="2803911"/>
    <lineage>
        <taxon>Bacteria</taxon>
        <taxon>Bacillati</taxon>
        <taxon>Actinomycetota</taxon>
        <taxon>Actinomycetes</taxon>
        <taxon>Nakamurellales</taxon>
        <taxon>Nakamurellaceae</taxon>
        <taxon>Nakamurella</taxon>
    </lineage>
</organism>
<gene>
    <name evidence="2" type="ORF">JL106_10510</name>
</gene>
<evidence type="ECO:0000313" key="2">
    <source>
        <dbReference type="EMBL" id="MBM9467711.1"/>
    </source>
</evidence>
<dbReference type="PANTHER" id="PTHR43685:SF2">
    <property type="entry name" value="GLYCOSYLTRANSFERASE 2-LIKE DOMAIN-CONTAINING PROTEIN"/>
    <property type="match status" value="1"/>
</dbReference>
<accession>A0A939BZH4</accession>
<reference evidence="2" key="1">
    <citation type="submission" date="2021-01" db="EMBL/GenBank/DDBJ databases">
        <title>YIM 132084 draft genome.</title>
        <authorList>
            <person name="An D."/>
        </authorList>
    </citation>
    <scope>NUCLEOTIDE SEQUENCE</scope>
    <source>
        <strain evidence="2">YIM 132084</strain>
    </source>
</reference>
<dbReference type="InterPro" id="IPR001173">
    <property type="entry name" value="Glyco_trans_2-like"/>
</dbReference>
<dbReference type="EMBL" id="JAERWK010000012">
    <property type="protein sequence ID" value="MBM9467711.1"/>
    <property type="molecule type" value="Genomic_DNA"/>
</dbReference>
<dbReference type="Proteomes" id="UP000663792">
    <property type="component" value="Unassembled WGS sequence"/>
</dbReference>
<sequence>MTAASATGERAADIDLGAPHLDAAPARPLVSVLVPVYRTGLDHLGELIRSVRAQRDPDWELLLVDDCSHRPELTALLRRAADRDSRIRIDALPENRGIVGASNHALSMARGEFVALLDHDDLLEPDAVRHCREAVERTPDADVLYTDEAIIDPDGVRQGVFAKPVFSPERLRRQNFTLHLSVYRRRLLEEIGGFRAGFDGSQDYDLVLRASEVARAVVAIPYSLYRWRILPTSVSHAAGNQYVFDSAVRAVQEHLDRTDVPARVVQVDVTGRYRIDREIPTGTTVSVVVLADGRATPYGVEVAPVVELVAALVTEVGARLADATVLLGLPGRPGAVAVPPEAVEAALRRRVRRWPAFGRVLPVADLDRAAGPLNDVLTSAAGTTVLLATDAVVPPGAADAGWLAPMLGLVTDRGIGAVGPRLVDDLGRVCAAGLTVSGGEVRRIGRGSSVEDPGPFGGLLLTREVTALPMELLLLDRAGVLRAGGLWPGAPTSGSLLDLAVKLDSVGLAAVVCAESVITSSIPPDQRRELSAPVATTDLGDRWGAVFAADRFWRDR</sequence>
<dbReference type="AlphaFoldDB" id="A0A939BZH4"/>
<protein>
    <submittedName>
        <fullName evidence="2">Glycosyltransferase</fullName>
    </submittedName>
</protein>
<evidence type="ECO:0000313" key="3">
    <source>
        <dbReference type="Proteomes" id="UP000663792"/>
    </source>
</evidence>
<dbReference type="CDD" id="cd04184">
    <property type="entry name" value="GT2_RfbC_Mx_like"/>
    <property type="match status" value="1"/>
</dbReference>
<dbReference type="SUPFAM" id="SSF53448">
    <property type="entry name" value="Nucleotide-diphospho-sugar transferases"/>
    <property type="match status" value="1"/>
</dbReference>
<feature type="domain" description="Glycosyltransferase 2-like" evidence="1">
    <location>
        <begin position="31"/>
        <end position="160"/>
    </location>
</feature>
<keyword evidence="3" id="KW-1185">Reference proteome</keyword>
<dbReference type="Pfam" id="PF00535">
    <property type="entry name" value="Glycos_transf_2"/>
    <property type="match status" value="1"/>
</dbReference>
<evidence type="ECO:0000259" key="1">
    <source>
        <dbReference type="Pfam" id="PF00535"/>
    </source>
</evidence>
<dbReference type="InterPro" id="IPR050834">
    <property type="entry name" value="Glycosyltransf_2"/>
</dbReference>
<dbReference type="PANTHER" id="PTHR43685">
    <property type="entry name" value="GLYCOSYLTRANSFERASE"/>
    <property type="match status" value="1"/>
</dbReference>
<dbReference type="Gene3D" id="3.90.550.10">
    <property type="entry name" value="Spore Coat Polysaccharide Biosynthesis Protein SpsA, Chain A"/>
    <property type="match status" value="1"/>
</dbReference>
<name>A0A939BZH4_9ACTN</name>
<dbReference type="RefSeq" id="WP_205260655.1">
    <property type="nucleotide sequence ID" value="NZ_JAERWK010000012.1"/>
</dbReference>
<comment type="caution">
    <text evidence="2">The sequence shown here is derived from an EMBL/GenBank/DDBJ whole genome shotgun (WGS) entry which is preliminary data.</text>
</comment>